<dbReference type="InterPro" id="IPR004549">
    <property type="entry name" value="Acetyl_CoA_COase_biotin_COase"/>
</dbReference>
<dbReference type="EC" id="6.3.4.14" evidence="10"/>
<dbReference type="PROSITE" id="PS00867">
    <property type="entry name" value="CPSASE_2"/>
    <property type="match status" value="1"/>
</dbReference>
<sequence>MKKFKKVLIANRGEIASRVIRACKELGIKTVAIHSEADSQALHVKKADEAYLVGPGPISGYLNINRIVDLAINTGADAIHPGYGFLSENPKFPEVCEKRGVIFIGPSSKTIAMMGDKIESKKLMRSVGVPVVEGSEGAVGSEEEAIAIANKIGYPVMIKASAGGGGKGIRICFNNDELIKNFSLSRSEAEKAFGNPEVFIEKYIEKPHHIEFQILADNYGNIIHLGERDCSIQRRHQKLIEIAPSLILNDDTRAKMGESSIKAARACNYRNAGTIEYIVDKNGNYYFMEMNTRIQVEHTVTEIVTGVDIVGEQIQIAMGKELDIKQEDVSMRGYAIECRINAENPRKDFVPSTGKITAYYSPGGIGVRIDGAVYKDYVIQPFYDSMIAKLTVSGRTWEETVRRAQRALDEYVIKGIRTTIPFQLKIVQDEDFIKGNFDTHFIDERLYLRDYKLQKDPFDKILAISAAISAYYGI</sequence>
<dbReference type="Proteomes" id="UP000320813">
    <property type="component" value="Unassembled WGS sequence"/>
</dbReference>
<dbReference type="GO" id="GO:0005524">
    <property type="term" value="F:ATP binding"/>
    <property type="evidence" value="ECO:0007669"/>
    <property type="project" value="UniProtKB-UniRule"/>
</dbReference>
<keyword evidence="6" id="KW-0092">Biotin</keyword>
<dbReference type="Gene3D" id="3.30.470.20">
    <property type="entry name" value="ATP-grasp fold, B domain"/>
    <property type="match status" value="1"/>
</dbReference>
<dbReference type="SUPFAM" id="SSF56059">
    <property type="entry name" value="Glutathione synthetase ATP-binding domain-like"/>
    <property type="match status" value="1"/>
</dbReference>
<dbReference type="FunFam" id="3.30.1490.20:FF:000018">
    <property type="entry name" value="Biotin carboxylase"/>
    <property type="match status" value="1"/>
</dbReference>
<dbReference type="Pfam" id="PF02785">
    <property type="entry name" value="Biotin_carb_C"/>
    <property type="match status" value="1"/>
</dbReference>
<dbReference type="GO" id="GO:0046872">
    <property type="term" value="F:metal ion binding"/>
    <property type="evidence" value="ECO:0007669"/>
    <property type="project" value="UniProtKB-KW"/>
</dbReference>
<protein>
    <submittedName>
        <fullName evidence="10">Acetyl-CoA carboxylase biotin carboxylase subunit</fullName>
        <ecNumber evidence="10">6.3.4.14</ecNumber>
    </submittedName>
</protein>
<evidence type="ECO:0000259" key="8">
    <source>
        <dbReference type="PROSITE" id="PS50975"/>
    </source>
</evidence>
<evidence type="ECO:0000259" key="9">
    <source>
        <dbReference type="PROSITE" id="PS50979"/>
    </source>
</evidence>
<dbReference type="InterPro" id="IPR011054">
    <property type="entry name" value="Rudment_hybrid_motif"/>
</dbReference>
<dbReference type="SUPFAM" id="SSF52440">
    <property type="entry name" value="PreATP-grasp domain"/>
    <property type="match status" value="1"/>
</dbReference>
<dbReference type="EMBL" id="SGBD01000001">
    <property type="protein sequence ID" value="RZD15251.1"/>
    <property type="molecule type" value="Genomic_DNA"/>
</dbReference>
<dbReference type="InterPro" id="IPR005481">
    <property type="entry name" value="BC-like_N"/>
</dbReference>
<dbReference type="InterPro" id="IPR005482">
    <property type="entry name" value="Biotin_COase_C"/>
</dbReference>
<name>A0A519BDA2_9DELT</name>
<dbReference type="PROSITE" id="PS50979">
    <property type="entry name" value="BC"/>
    <property type="match status" value="1"/>
</dbReference>
<keyword evidence="2" id="KW-0479">Metal-binding</keyword>
<dbReference type="InterPro" id="IPR011761">
    <property type="entry name" value="ATP-grasp"/>
</dbReference>
<dbReference type="AlphaFoldDB" id="A0A519BDA2"/>
<dbReference type="SMART" id="SM00878">
    <property type="entry name" value="Biotin_carb_C"/>
    <property type="match status" value="1"/>
</dbReference>
<dbReference type="InterPro" id="IPR011764">
    <property type="entry name" value="Biotin_carboxylation_dom"/>
</dbReference>
<dbReference type="InterPro" id="IPR005479">
    <property type="entry name" value="CPAse_ATP-bd"/>
</dbReference>
<proteinExistence type="predicted"/>
<dbReference type="PANTHER" id="PTHR48095:SF1">
    <property type="entry name" value="BIOTIN CARBOXYLASE"/>
    <property type="match status" value="1"/>
</dbReference>
<accession>A0A519BDA2</accession>
<reference evidence="10 11" key="1">
    <citation type="submission" date="2019-01" db="EMBL/GenBank/DDBJ databases">
        <title>Insights into ecological role of a new deltaproteobacterial order Candidatus Sinidesulfobacterales (Sva0485) by metagenomics and metatranscriptomics.</title>
        <authorList>
            <person name="Tan S."/>
            <person name="Liu J."/>
            <person name="Fang Y."/>
            <person name="Hedlund B.P."/>
            <person name="Lian Z.H."/>
            <person name="Huang L.Y."/>
            <person name="Li J.T."/>
            <person name="Huang L.N."/>
            <person name="Li W.J."/>
            <person name="Jiang H.C."/>
            <person name="Dong H.L."/>
            <person name="Shu W.S."/>
        </authorList>
    </citation>
    <scope>NUCLEOTIDE SEQUENCE [LARGE SCALE GENOMIC DNA]</scope>
    <source>
        <strain evidence="10">AP3</strain>
    </source>
</reference>
<evidence type="ECO:0000313" key="10">
    <source>
        <dbReference type="EMBL" id="RZD15251.1"/>
    </source>
</evidence>
<organism evidence="10 11">
    <name type="scientific">Candidatus Acidulodesulfobacterium ferriphilum</name>
    <dbReference type="NCBI Taxonomy" id="2597223"/>
    <lineage>
        <taxon>Bacteria</taxon>
        <taxon>Deltaproteobacteria</taxon>
        <taxon>Candidatus Acidulodesulfobacterales</taxon>
        <taxon>Candidatus Acidulodesulfobacterium</taxon>
    </lineage>
</organism>
<dbReference type="GO" id="GO:0004075">
    <property type="term" value="F:biotin carboxylase activity"/>
    <property type="evidence" value="ECO:0007669"/>
    <property type="project" value="UniProtKB-EC"/>
</dbReference>
<evidence type="ECO:0000256" key="2">
    <source>
        <dbReference type="ARBA" id="ARBA00022723"/>
    </source>
</evidence>
<evidence type="ECO:0000256" key="1">
    <source>
        <dbReference type="ARBA" id="ARBA00022598"/>
    </source>
</evidence>
<keyword evidence="5" id="KW-0460">Magnesium</keyword>
<dbReference type="PROSITE" id="PS50975">
    <property type="entry name" value="ATP_GRASP"/>
    <property type="match status" value="1"/>
</dbReference>
<evidence type="ECO:0000256" key="4">
    <source>
        <dbReference type="ARBA" id="ARBA00022840"/>
    </source>
</evidence>
<dbReference type="PROSITE" id="PS00866">
    <property type="entry name" value="CPSASE_1"/>
    <property type="match status" value="1"/>
</dbReference>
<dbReference type="FunFam" id="3.40.50.20:FF:000010">
    <property type="entry name" value="Propionyl-CoA carboxylase subunit alpha"/>
    <property type="match status" value="1"/>
</dbReference>
<comment type="caution">
    <text evidence="10">The sequence shown here is derived from an EMBL/GenBank/DDBJ whole genome shotgun (WGS) entry which is preliminary data.</text>
</comment>
<dbReference type="NCBIfam" id="TIGR00514">
    <property type="entry name" value="accC"/>
    <property type="match status" value="1"/>
</dbReference>
<dbReference type="InterPro" id="IPR016185">
    <property type="entry name" value="PreATP-grasp_dom_sf"/>
</dbReference>
<dbReference type="InterPro" id="IPR051602">
    <property type="entry name" value="ACC_Biotin_Carboxylase"/>
</dbReference>
<keyword evidence="1 10" id="KW-0436">Ligase</keyword>
<dbReference type="NCBIfam" id="NF006367">
    <property type="entry name" value="PRK08591.1"/>
    <property type="match status" value="1"/>
</dbReference>
<dbReference type="PANTHER" id="PTHR48095">
    <property type="entry name" value="PYRUVATE CARBOXYLASE SUBUNIT A"/>
    <property type="match status" value="1"/>
</dbReference>
<keyword evidence="4 7" id="KW-0067">ATP-binding</keyword>
<dbReference type="UniPathway" id="UPA00655">
    <property type="reaction ID" value="UER00711"/>
</dbReference>
<feature type="domain" description="Biotin carboxylation" evidence="9">
    <location>
        <begin position="3"/>
        <end position="447"/>
    </location>
</feature>
<feature type="domain" description="ATP-grasp" evidence="8">
    <location>
        <begin position="121"/>
        <end position="318"/>
    </location>
</feature>
<dbReference type="GO" id="GO:2001295">
    <property type="term" value="P:malonyl-CoA biosynthetic process"/>
    <property type="evidence" value="ECO:0007669"/>
    <property type="project" value="UniProtKB-UniPathway"/>
</dbReference>
<evidence type="ECO:0000256" key="5">
    <source>
        <dbReference type="ARBA" id="ARBA00022842"/>
    </source>
</evidence>
<dbReference type="SUPFAM" id="SSF51246">
    <property type="entry name" value="Rudiment single hybrid motif"/>
    <property type="match status" value="1"/>
</dbReference>
<evidence type="ECO:0000256" key="3">
    <source>
        <dbReference type="ARBA" id="ARBA00022741"/>
    </source>
</evidence>
<dbReference type="Pfam" id="PF02786">
    <property type="entry name" value="CPSase_L_D2"/>
    <property type="match status" value="1"/>
</dbReference>
<evidence type="ECO:0000256" key="6">
    <source>
        <dbReference type="ARBA" id="ARBA00023267"/>
    </source>
</evidence>
<dbReference type="Pfam" id="PF00289">
    <property type="entry name" value="Biotin_carb_N"/>
    <property type="match status" value="1"/>
</dbReference>
<evidence type="ECO:0000256" key="7">
    <source>
        <dbReference type="PROSITE-ProRule" id="PRU00409"/>
    </source>
</evidence>
<dbReference type="FunFam" id="3.30.470.20:FF:000028">
    <property type="entry name" value="Methylcrotonoyl-CoA carboxylase subunit alpha, mitochondrial"/>
    <property type="match status" value="1"/>
</dbReference>
<keyword evidence="3 7" id="KW-0547">Nucleotide-binding</keyword>
<evidence type="ECO:0000313" key="11">
    <source>
        <dbReference type="Proteomes" id="UP000320813"/>
    </source>
</evidence>
<gene>
    <name evidence="10" type="primary">accC</name>
    <name evidence="10" type="ORF">EVJ47_02995</name>
</gene>